<reference evidence="2 3" key="1">
    <citation type="journal article" date="2009" name="Stand. Genomic Sci.">
        <title>Complete genome sequence of Desulfomicrobium baculatum type strain (X).</title>
        <authorList>
            <person name="Copeland A."/>
            <person name="Spring S."/>
            <person name="Goker M."/>
            <person name="Schneider S."/>
            <person name="Lapidus A."/>
            <person name="Del Rio T.G."/>
            <person name="Tice H."/>
            <person name="Cheng J.F."/>
            <person name="Chen F."/>
            <person name="Nolan M."/>
            <person name="Bruce D."/>
            <person name="Goodwin L."/>
            <person name="Pitluck S."/>
            <person name="Ivanova N."/>
            <person name="Mavrommatis K."/>
            <person name="Ovchinnikova G."/>
            <person name="Pati A."/>
            <person name="Chen A."/>
            <person name="Palaniappan K."/>
            <person name="Land M."/>
            <person name="Hauser L."/>
            <person name="Chang Y.J."/>
            <person name="Jeffries C.C."/>
            <person name="Meincke L."/>
            <person name="Sims D."/>
            <person name="Brettin T."/>
            <person name="Detter J.C."/>
            <person name="Han C."/>
            <person name="Chain P."/>
            <person name="Bristow J."/>
            <person name="Eisen J.A."/>
            <person name="Markowitz V."/>
            <person name="Hugenholtz P."/>
            <person name="Kyrpides N.C."/>
            <person name="Klenk H.P."/>
            <person name="Lucas S."/>
        </authorList>
    </citation>
    <scope>NUCLEOTIDE SEQUENCE [LARGE SCALE GENOMIC DNA]</scope>
    <source>
        <strain evidence="3">DSM 4028 / VKM B-1378 / X</strain>
    </source>
</reference>
<sequence length="370" mass="39289">MTLVGPRFAAVILSAGLSSRMGDFKPLMDLAGQTVLARCVRTFRDAGIAKIVVVIGHRASEVQVEVERFGVSTIHNPVFEQGMFSSVRAAVASLAGLDAFFLLPVDIPLVRPATVDSLVQAYDGRIAYPCFRGERGHPPLIPTRLIQAILGHDGKGGMKSLLEGHPSLDVPVWDQGVLLDADTPDDFAALVCRATRLVVGTRAEAALLAAMVMPERGVAHGRAAASVAVRLGEEVNRHGGALDLDLIHNAALLHDIGKGQPNHEACGGELLAGLGLHGLAGIVASHRDVPPPLSGVLTEKEVVCLADKLVRGSQRISVQERFAEKLALYSLDAHACLAIRGRMNNALALRGLVERFCGRDIEEILDGVLP</sequence>
<keyword evidence="2" id="KW-0378">Hydrolase</keyword>
<evidence type="ECO:0000313" key="2">
    <source>
        <dbReference type="EMBL" id="ACU89647.1"/>
    </source>
</evidence>
<dbReference type="SMART" id="SM00471">
    <property type="entry name" value="HDc"/>
    <property type="match status" value="1"/>
</dbReference>
<dbReference type="HOGENOM" id="CLU_040526_0_0_7"/>
<protein>
    <submittedName>
        <fullName evidence="2">Metal dependent phosphohydrolase</fullName>
    </submittedName>
</protein>
<accession>C7LUB2</accession>
<dbReference type="GO" id="GO:0016787">
    <property type="term" value="F:hydrolase activity"/>
    <property type="evidence" value="ECO:0007669"/>
    <property type="project" value="UniProtKB-KW"/>
</dbReference>
<evidence type="ECO:0000313" key="3">
    <source>
        <dbReference type="Proteomes" id="UP000002216"/>
    </source>
</evidence>
<dbReference type="InterPro" id="IPR003607">
    <property type="entry name" value="HD/PDEase_dom"/>
</dbReference>
<dbReference type="STRING" id="525897.Dbac_1554"/>
<dbReference type="CDD" id="cd00077">
    <property type="entry name" value="HDc"/>
    <property type="match status" value="1"/>
</dbReference>
<dbReference type="Proteomes" id="UP000002216">
    <property type="component" value="Chromosome"/>
</dbReference>
<dbReference type="Pfam" id="PF01966">
    <property type="entry name" value="HD"/>
    <property type="match status" value="1"/>
</dbReference>
<keyword evidence="3" id="KW-1185">Reference proteome</keyword>
<dbReference type="PANTHER" id="PTHR43777:SF1">
    <property type="entry name" value="MOLYBDENUM COFACTOR CYTIDYLYLTRANSFERASE"/>
    <property type="match status" value="1"/>
</dbReference>
<dbReference type="Gene3D" id="1.10.3210.10">
    <property type="entry name" value="Hypothetical protein af1432"/>
    <property type="match status" value="1"/>
</dbReference>
<dbReference type="InterPro" id="IPR029044">
    <property type="entry name" value="Nucleotide-diphossugar_trans"/>
</dbReference>
<dbReference type="PANTHER" id="PTHR43777">
    <property type="entry name" value="MOLYBDENUM COFACTOR CYTIDYLYLTRANSFERASE"/>
    <property type="match status" value="1"/>
</dbReference>
<dbReference type="GO" id="GO:0016779">
    <property type="term" value="F:nucleotidyltransferase activity"/>
    <property type="evidence" value="ECO:0007669"/>
    <property type="project" value="UniProtKB-ARBA"/>
</dbReference>
<dbReference type="eggNOG" id="COG1418">
    <property type="taxonomic scope" value="Bacteria"/>
</dbReference>
<dbReference type="Gene3D" id="3.90.550.10">
    <property type="entry name" value="Spore Coat Polysaccharide Biosynthesis Protein SpsA, Chain A"/>
    <property type="match status" value="1"/>
</dbReference>
<dbReference type="eggNOG" id="COG2068">
    <property type="taxonomic scope" value="Bacteria"/>
</dbReference>
<gene>
    <name evidence="2" type="ordered locus">Dbac_1554</name>
</gene>
<dbReference type="Pfam" id="PF12804">
    <property type="entry name" value="NTP_transf_3"/>
    <property type="match status" value="1"/>
</dbReference>
<dbReference type="RefSeq" id="WP_015773738.1">
    <property type="nucleotide sequence ID" value="NC_013173.1"/>
</dbReference>
<dbReference type="NCBIfam" id="NF045665">
    <property type="entry name" value="NTPtran_DVU1551"/>
    <property type="match status" value="1"/>
</dbReference>
<evidence type="ECO:0000259" key="1">
    <source>
        <dbReference type="SMART" id="SM00471"/>
    </source>
</evidence>
<dbReference type="SUPFAM" id="SSF109604">
    <property type="entry name" value="HD-domain/PDEase-like"/>
    <property type="match status" value="1"/>
</dbReference>
<feature type="domain" description="HD/PDEase" evidence="1">
    <location>
        <begin position="213"/>
        <end position="321"/>
    </location>
</feature>
<dbReference type="InterPro" id="IPR025877">
    <property type="entry name" value="MobA-like_NTP_Trfase"/>
</dbReference>
<dbReference type="InterPro" id="IPR006674">
    <property type="entry name" value="HD_domain"/>
</dbReference>
<name>C7LUB2_DESBD</name>
<organism evidence="2 3">
    <name type="scientific">Desulfomicrobium baculatum (strain DSM 4028 / VKM B-1378 / X)</name>
    <name type="common">Desulfovibrio baculatus</name>
    <dbReference type="NCBI Taxonomy" id="525897"/>
    <lineage>
        <taxon>Bacteria</taxon>
        <taxon>Pseudomonadati</taxon>
        <taxon>Thermodesulfobacteriota</taxon>
        <taxon>Desulfovibrionia</taxon>
        <taxon>Desulfovibrionales</taxon>
        <taxon>Desulfomicrobiaceae</taxon>
        <taxon>Desulfomicrobium</taxon>
    </lineage>
</organism>
<dbReference type="InterPro" id="IPR054703">
    <property type="entry name" value="Mop-rel"/>
</dbReference>
<dbReference type="SUPFAM" id="SSF53448">
    <property type="entry name" value="Nucleotide-diphospho-sugar transferases"/>
    <property type="match status" value="1"/>
</dbReference>
<dbReference type="OrthoDB" id="9779263at2"/>
<proteinExistence type="predicted"/>
<dbReference type="KEGG" id="dba:Dbac_1554"/>
<dbReference type="AlphaFoldDB" id="C7LUB2"/>
<dbReference type="EMBL" id="CP001629">
    <property type="protein sequence ID" value="ACU89647.1"/>
    <property type="molecule type" value="Genomic_DNA"/>
</dbReference>
<dbReference type="CDD" id="cd04182">
    <property type="entry name" value="GT_2_like_f"/>
    <property type="match status" value="1"/>
</dbReference>